<reference evidence="2 3" key="1">
    <citation type="submission" date="2020-08" db="EMBL/GenBank/DDBJ databases">
        <title>Genomic Encyclopedia of Type Strains, Phase IV (KMG-IV): sequencing the most valuable type-strain genomes for metagenomic binning, comparative biology and taxonomic classification.</title>
        <authorList>
            <person name="Goeker M."/>
        </authorList>
    </citation>
    <scope>NUCLEOTIDE SEQUENCE [LARGE SCALE GENOMIC DNA]</scope>
    <source>
        <strain evidence="2 3">DSM 15743</strain>
    </source>
</reference>
<gene>
    <name evidence="2" type="ORF">GGR34_003721</name>
</gene>
<proteinExistence type="predicted"/>
<organism evidence="2 3">
    <name type="scientific">Microvirga flocculans</name>
    <dbReference type="NCBI Taxonomy" id="217168"/>
    <lineage>
        <taxon>Bacteria</taxon>
        <taxon>Pseudomonadati</taxon>
        <taxon>Pseudomonadota</taxon>
        <taxon>Alphaproteobacteria</taxon>
        <taxon>Hyphomicrobiales</taxon>
        <taxon>Methylobacteriaceae</taxon>
        <taxon>Microvirga</taxon>
    </lineage>
</organism>
<comment type="caution">
    <text evidence="2">The sequence shown here is derived from an EMBL/GenBank/DDBJ whole genome shotgun (WGS) entry which is preliminary data.</text>
</comment>
<dbReference type="EMBL" id="JACIDC010000018">
    <property type="protein sequence ID" value="MBB4042036.1"/>
    <property type="molecule type" value="Genomic_DNA"/>
</dbReference>
<protein>
    <submittedName>
        <fullName evidence="2">Uncharacterized protein</fullName>
    </submittedName>
</protein>
<name>A0A7W6IIE1_9HYPH</name>
<dbReference type="Proteomes" id="UP000519439">
    <property type="component" value="Unassembled WGS sequence"/>
</dbReference>
<dbReference type="AlphaFoldDB" id="A0A7W6IIE1"/>
<evidence type="ECO:0000256" key="1">
    <source>
        <dbReference type="SAM" id="MobiDB-lite"/>
    </source>
</evidence>
<sequence>MSGETIANLGAQGGGPGLPFRISVTPVGEDRLLVITLGSADHWLRLSSDESAALARDLSALPDANAPATGAPSPSASGGGASSSEVAS</sequence>
<dbReference type="RefSeq" id="WP_154664168.1">
    <property type="nucleotide sequence ID" value="NZ_JACIDC010000018.1"/>
</dbReference>
<accession>A0A7W6IIE1</accession>
<feature type="region of interest" description="Disordered" evidence="1">
    <location>
        <begin position="62"/>
        <end position="88"/>
    </location>
</feature>
<feature type="compositionally biased region" description="Low complexity" evidence="1">
    <location>
        <begin position="64"/>
        <end position="88"/>
    </location>
</feature>
<keyword evidence="3" id="KW-1185">Reference proteome</keyword>
<evidence type="ECO:0000313" key="3">
    <source>
        <dbReference type="Proteomes" id="UP000519439"/>
    </source>
</evidence>
<evidence type="ECO:0000313" key="2">
    <source>
        <dbReference type="EMBL" id="MBB4042036.1"/>
    </source>
</evidence>